<protein>
    <submittedName>
        <fullName evidence="1">Uncharacterized protein</fullName>
    </submittedName>
</protein>
<name>A0A8S5UM40_9CAUD</name>
<sequence>MQTEEFKEKYKQSCLEKYGVDNISKLGIAKYKNGTRWSK</sequence>
<reference evidence="1" key="1">
    <citation type="journal article" date="2021" name="Proc. Natl. Acad. Sci. U.S.A.">
        <title>A Catalog of Tens of Thousands of Viruses from Human Metagenomes Reveals Hidden Associations with Chronic Diseases.</title>
        <authorList>
            <person name="Tisza M.J."/>
            <person name="Buck C.B."/>
        </authorList>
    </citation>
    <scope>NUCLEOTIDE SEQUENCE</scope>
    <source>
        <strain evidence="1">CtCo31</strain>
    </source>
</reference>
<organism evidence="1">
    <name type="scientific">Myoviridae sp. ctCo31</name>
    <dbReference type="NCBI Taxonomy" id="2825053"/>
    <lineage>
        <taxon>Viruses</taxon>
        <taxon>Duplodnaviria</taxon>
        <taxon>Heunggongvirae</taxon>
        <taxon>Uroviricota</taxon>
        <taxon>Caudoviricetes</taxon>
    </lineage>
</organism>
<proteinExistence type="predicted"/>
<accession>A0A8S5UM40</accession>
<dbReference type="EMBL" id="BK016109">
    <property type="protein sequence ID" value="DAF95543.1"/>
    <property type="molecule type" value="Genomic_DNA"/>
</dbReference>
<evidence type="ECO:0000313" key="1">
    <source>
        <dbReference type="EMBL" id="DAF95543.1"/>
    </source>
</evidence>